<keyword evidence="2" id="KW-1185">Reference proteome</keyword>
<name>A0A284S6Q8_ARMOS</name>
<protein>
    <submittedName>
        <fullName evidence="1">Uncharacterized protein</fullName>
    </submittedName>
</protein>
<sequence length="252" mass="27601">MALTKQCTARDSSVNMGLEPEAVNLPSSSDILCMPEGMTSRDGILVFVKAGLFSAVGVAEPTTVRATATSSLTVPARNGSLPPSMSLPSLGLSRQIRWITHQLLVQSHYVPVRGPEKTVDPPIHRLAKQVSSCLQPRHVSDARVIPMRVRLFSLRKGSPVLSLDVTIAPHEADTNDHLFFLLPPVDHQDSEYQLLLGNAIRCEPDLLWVVDVRRNDQYSRGCVLLKSFQVSLRFLSLSGKTLSASSTRVPDN</sequence>
<evidence type="ECO:0000313" key="1">
    <source>
        <dbReference type="EMBL" id="SJL16702.1"/>
    </source>
</evidence>
<proteinExistence type="predicted"/>
<gene>
    <name evidence="1" type="ORF">ARMOST_20231</name>
</gene>
<dbReference type="OrthoDB" id="10479982at2759"/>
<accession>A0A284S6Q8</accession>
<reference evidence="2" key="1">
    <citation type="journal article" date="2017" name="Nat. Ecol. Evol.">
        <title>Genome expansion and lineage-specific genetic innovations in the forest pathogenic fungi Armillaria.</title>
        <authorList>
            <person name="Sipos G."/>
            <person name="Prasanna A.N."/>
            <person name="Walter M.C."/>
            <person name="O'Connor E."/>
            <person name="Balint B."/>
            <person name="Krizsan K."/>
            <person name="Kiss B."/>
            <person name="Hess J."/>
            <person name="Varga T."/>
            <person name="Slot J."/>
            <person name="Riley R."/>
            <person name="Boka B."/>
            <person name="Rigling D."/>
            <person name="Barry K."/>
            <person name="Lee J."/>
            <person name="Mihaltcheva S."/>
            <person name="LaButti K."/>
            <person name="Lipzen A."/>
            <person name="Waldron R."/>
            <person name="Moloney N.M."/>
            <person name="Sperisen C."/>
            <person name="Kredics L."/>
            <person name="Vagvoelgyi C."/>
            <person name="Patrignani A."/>
            <person name="Fitzpatrick D."/>
            <person name="Nagy I."/>
            <person name="Doyle S."/>
            <person name="Anderson J.B."/>
            <person name="Grigoriev I.V."/>
            <person name="Gueldener U."/>
            <person name="Muensterkoetter M."/>
            <person name="Nagy L.G."/>
        </authorList>
    </citation>
    <scope>NUCLEOTIDE SEQUENCE [LARGE SCALE GENOMIC DNA]</scope>
    <source>
        <strain evidence="2">C18/9</strain>
    </source>
</reference>
<dbReference type="EMBL" id="FUEG01000037">
    <property type="protein sequence ID" value="SJL16702.1"/>
    <property type="molecule type" value="Genomic_DNA"/>
</dbReference>
<dbReference type="Proteomes" id="UP000219338">
    <property type="component" value="Unassembled WGS sequence"/>
</dbReference>
<evidence type="ECO:0000313" key="2">
    <source>
        <dbReference type="Proteomes" id="UP000219338"/>
    </source>
</evidence>
<organism evidence="1 2">
    <name type="scientific">Armillaria ostoyae</name>
    <name type="common">Armillaria root rot fungus</name>
    <dbReference type="NCBI Taxonomy" id="47428"/>
    <lineage>
        <taxon>Eukaryota</taxon>
        <taxon>Fungi</taxon>
        <taxon>Dikarya</taxon>
        <taxon>Basidiomycota</taxon>
        <taxon>Agaricomycotina</taxon>
        <taxon>Agaricomycetes</taxon>
        <taxon>Agaricomycetidae</taxon>
        <taxon>Agaricales</taxon>
        <taxon>Marasmiineae</taxon>
        <taxon>Physalacriaceae</taxon>
        <taxon>Armillaria</taxon>
    </lineage>
</organism>
<dbReference type="AlphaFoldDB" id="A0A284S6Q8"/>